<feature type="domain" description="Metallo-beta-lactamase" evidence="1">
    <location>
        <begin position="37"/>
        <end position="208"/>
    </location>
</feature>
<dbReference type="InterPro" id="IPR050855">
    <property type="entry name" value="NDM-1-like"/>
</dbReference>
<dbReference type="InterPro" id="IPR036866">
    <property type="entry name" value="RibonucZ/Hydroxyglut_hydro"/>
</dbReference>
<gene>
    <name evidence="2" type="ORF">PU648_51420</name>
</gene>
<dbReference type="RefSeq" id="WP_143614032.1">
    <property type="nucleotide sequence ID" value="NZ_CP107955.1"/>
</dbReference>
<dbReference type="PANTHER" id="PTHR42951">
    <property type="entry name" value="METALLO-BETA-LACTAMASE DOMAIN-CONTAINING"/>
    <property type="match status" value="1"/>
</dbReference>
<keyword evidence="3" id="KW-1185">Reference proteome</keyword>
<name>A0ABU3V308_9ACTN</name>
<dbReference type="CDD" id="cd16276">
    <property type="entry name" value="metallo-hydrolase-like_MBL-fold"/>
    <property type="match status" value="1"/>
</dbReference>
<dbReference type="Gene3D" id="3.60.15.10">
    <property type="entry name" value="Ribonuclease Z/Hydroxyacylglutathione hydrolase-like"/>
    <property type="match status" value="1"/>
</dbReference>
<evidence type="ECO:0000259" key="1">
    <source>
        <dbReference type="SMART" id="SM00849"/>
    </source>
</evidence>
<reference evidence="2 3" key="1">
    <citation type="submission" date="2023-02" db="EMBL/GenBank/DDBJ databases">
        <authorList>
            <person name="Maleckis M."/>
        </authorList>
    </citation>
    <scope>NUCLEOTIDE SEQUENCE [LARGE SCALE GENOMIC DNA]</scope>
    <source>
        <strain evidence="2 3">P8-A2</strain>
    </source>
</reference>
<sequence length="302" mass="33058">MTAFKPMPDFALGPDIPESGFVVTDLGGGAYGVTQGMVNTMFLETKKGVVLVDAPPALGGDNLLAAIESVTPKPLTHLIYSHSHADHIGAAHQLDRDGLQIIGHELTGRFIEEAHDDRRPLPNVTFSGPHKALDIDGTRFTLDYTCDWHQAGNLFIHVPELRAMAAIDSFSVKNPPFFRLVFSAHVPAYFEAMDQLLEYDFDTIVSGHMSLFGTPEDVATNRDYINDLRKSAAEALQKVDLKEAAAALKVPANNKQAELKVWMDAVVARAAELMPNYDKRLGGTDIFLADNLNAVAWSLFLD</sequence>
<dbReference type="Proteomes" id="UP001257627">
    <property type="component" value="Unassembled WGS sequence"/>
</dbReference>
<dbReference type="InterPro" id="IPR001279">
    <property type="entry name" value="Metallo-B-lactamas"/>
</dbReference>
<dbReference type="Pfam" id="PF00753">
    <property type="entry name" value="Lactamase_B"/>
    <property type="match status" value="1"/>
</dbReference>
<accession>A0ABU3V308</accession>
<protein>
    <submittedName>
        <fullName evidence="2">MBL fold metallo-hydrolase</fullName>
    </submittedName>
</protein>
<organism evidence="2 3">
    <name type="scientific">Streptomyces mirabilis</name>
    <dbReference type="NCBI Taxonomy" id="68239"/>
    <lineage>
        <taxon>Bacteria</taxon>
        <taxon>Bacillati</taxon>
        <taxon>Actinomycetota</taxon>
        <taxon>Actinomycetes</taxon>
        <taxon>Kitasatosporales</taxon>
        <taxon>Streptomycetaceae</taxon>
        <taxon>Streptomyces</taxon>
    </lineage>
</organism>
<proteinExistence type="predicted"/>
<evidence type="ECO:0000313" key="3">
    <source>
        <dbReference type="Proteomes" id="UP001257627"/>
    </source>
</evidence>
<dbReference type="PANTHER" id="PTHR42951:SF4">
    <property type="entry name" value="ACYL-COENZYME A THIOESTERASE MBLAC2"/>
    <property type="match status" value="1"/>
</dbReference>
<comment type="caution">
    <text evidence="2">The sequence shown here is derived from an EMBL/GenBank/DDBJ whole genome shotgun (WGS) entry which is preliminary data.</text>
</comment>
<dbReference type="EMBL" id="JARAKF010000001">
    <property type="protein sequence ID" value="MDU9000581.1"/>
    <property type="molecule type" value="Genomic_DNA"/>
</dbReference>
<dbReference type="SUPFAM" id="SSF56281">
    <property type="entry name" value="Metallo-hydrolase/oxidoreductase"/>
    <property type="match status" value="1"/>
</dbReference>
<evidence type="ECO:0000313" key="2">
    <source>
        <dbReference type="EMBL" id="MDU9000581.1"/>
    </source>
</evidence>
<dbReference type="SMART" id="SM00849">
    <property type="entry name" value="Lactamase_B"/>
    <property type="match status" value="1"/>
</dbReference>